<keyword evidence="1" id="KW-0812">Transmembrane</keyword>
<feature type="transmembrane region" description="Helical" evidence="1">
    <location>
        <begin position="6"/>
        <end position="29"/>
    </location>
</feature>
<protein>
    <submittedName>
        <fullName evidence="2">Uncharacterized protein</fullName>
    </submittedName>
</protein>
<name>A0ABX5XPT5_9BACT</name>
<dbReference type="EMBL" id="CP036432">
    <property type="protein sequence ID" value="QDV84022.1"/>
    <property type="molecule type" value="Genomic_DNA"/>
</dbReference>
<feature type="transmembrane region" description="Helical" evidence="1">
    <location>
        <begin position="81"/>
        <end position="105"/>
    </location>
</feature>
<proteinExistence type="predicted"/>
<evidence type="ECO:0000313" key="3">
    <source>
        <dbReference type="Proteomes" id="UP000318081"/>
    </source>
</evidence>
<keyword evidence="3" id="KW-1185">Reference proteome</keyword>
<sequence>MDAPPLLQTLAVPLILAVSLITTGIGLFLNWRFAWWLATVTHCILAILVVLAYACLMYILIEDLQTPAWKRGRSSIGASPVGLAVVTMIYIVVQTIAAIPLVILIRNRPDSRIASANVTHEV</sequence>
<keyword evidence="1" id="KW-0472">Membrane</keyword>
<accession>A0ABX5XPT5</accession>
<gene>
    <name evidence="2" type="ORF">TBK1r_29650</name>
</gene>
<organism evidence="2 3">
    <name type="scientific">Stieleria magnilauensis</name>
    <dbReference type="NCBI Taxonomy" id="2527963"/>
    <lineage>
        <taxon>Bacteria</taxon>
        <taxon>Pseudomonadati</taxon>
        <taxon>Planctomycetota</taxon>
        <taxon>Planctomycetia</taxon>
        <taxon>Pirellulales</taxon>
        <taxon>Pirellulaceae</taxon>
        <taxon>Stieleria</taxon>
    </lineage>
</organism>
<evidence type="ECO:0000313" key="2">
    <source>
        <dbReference type="EMBL" id="QDV84022.1"/>
    </source>
</evidence>
<reference evidence="2 3" key="1">
    <citation type="submission" date="2019-02" db="EMBL/GenBank/DDBJ databases">
        <title>Deep-cultivation of Planctomycetes and their phenomic and genomic characterization uncovers novel biology.</title>
        <authorList>
            <person name="Wiegand S."/>
            <person name="Jogler M."/>
            <person name="Boedeker C."/>
            <person name="Pinto D."/>
            <person name="Vollmers J."/>
            <person name="Rivas-Marin E."/>
            <person name="Kohn T."/>
            <person name="Peeters S.H."/>
            <person name="Heuer A."/>
            <person name="Rast P."/>
            <person name="Oberbeckmann S."/>
            <person name="Bunk B."/>
            <person name="Jeske O."/>
            <person name="Meyerdierks A."/>
            <person name="Storesund J.E."/>
            <person name="Kallscheuer N."/>
            <person name="Luecker S."/>
            <person name="Lage O.M."/>
            <person name="Pohl T."/>
            <person name="Merkel B.J."/>
            <person name="Hornburger P."/>
            <person name="Mueller R.-W."/>
            <person name="Bruemmer F."/>
            <person name="Labrenz M."/>
            <person name="Spormann A.M."/>
            <person name="Op den Camp H."/>
            <person name="Overmann J."/>
            <person name="Amann R."/>
            <person name="Jetten M.S.M."/>
            <person name="Mascher T."/>
            <person name="Medema M.H."/>
            <person name="Devos D.P."/>
            <person name="Kaster A.-K."/>
            <person name="Ovreas L."/>
            <person name="Rohde M."/>
            <person name="Galperin M.Y."/>
            <person name="Jogler C."/>
        </authorList>
    </citation>
    <scope>NUCLEOTIDE SEQUENCE [LARGE SCALE GENOMIC DNA]</scope>
    <source>
        <strain evidence="2 3">TBK1r</strain>
    </source>
</reference>
<evidence type="ECO:0000256" key="1">
    <source>
        <dbReference type="SAM" id="Phobius"/>
    </source>
</evidence>
<feature type="transmembrane region" description="Helical" evidence="1">
    <location>
        <begin position="36"/>
        <end position="61"/>
    </location>
</feature>
<dbReference type="Proteomes" id="UP000318081">
    <property type="component" value="Chromosome"/>
</dbReference>
<keyword evidence="1" id="KW-1133">Transmembrane helix</keyword>